<dbReference type="GO" id="GO:0016887">
    <property type="term" value="F:ATP hydrolysis activity"/>
    <property type="evidence" value="ECO:0007669"/>
    <property type="project" value="InterPro"/>
</dbReference>
<dbReference type="EMBL" id="JACOQI010000019">
    <property type="protein sequence ID" value="MBC5771615.1"/>
    <property type="molecule type" value="Genomic_DNA"/>
</dbReference>
<dbReference type="InterPro" id="IPR027417">
    <property type="entry name" value="P-loop_NTPase"/>
</dbReference>
<dbReference type="AlphaFoldDB" id="A0A923MJ48"/>
<reference evidence="3" key="1">
    <citation type="submission" date="2020-08" db="EMBL/GenBank/DDBJ databases">
        <title>Genome public.</title>
        <authorList>
            <person name="Liu C."/>
            <person name="Sun Q."/>
        </authorList>
    </citation>
    <scope>NUCLEOTIDE SEQUENCE</scope>
    <source>
        <strain evidence="3">BX15</strain>
    </source>
</reference>
<evidence type="ECO:0000259" key="1">
    <source>
        <dbReference type="Pfam" id="PF07726"/>
    </source>
</evidence>
<feature type="domain" description="ATPase AAA-3" evidence="1">
    <location>
        <begin position="35"/>
        <end position="166"/>
    </location>
</feature>
<dbReference type="PANTHER" id="PTHR42759:SF5">
    <property type="entry name" value="METHANOL DEHYDROGENASE REGULATOR"/>
    <property type="match status" value="1"/>
</dbReference>
<dbReference type="PANTHER" id="PTHR42759">
    <property type="entry name" value="MOXR FAMILY PROTEIN"/>
    <property type="match status" value="1"/>
</dbReference>
<organism evidence="3 4">
    <name type="scientific">Dysosmobacter segnis</name>
    <dbReference type="NCBI Taxonomy" id="2763042"/>
    <lineage>
        <taxon>Bacteria</taxon>
        <taxon>Bacillati</taxon>
        <taxon>Bacillota</taxon>
        <taxon>Clostridia</taxon>
        <taxon>Eubacteriales</taxon>
        <taxon>Oscillospiraceae</taxon>
        <taxon>Dysosmobacter</taxon>
    </lineage>
</organism>
<name>A0A923MJ48_9FIRM</name>
<dbReference type="InterPro" id="IPR041628">
    <property type="entry name" value="ChlI/MoxR_AAA_lid"/>
</dbReference>
<dbReference type="Pfam" id="PF17863">
    <property type="entry name" value="AAA_lid_2"/>
    <property type="match status" value="1"/>
</dbReference>
<dbReference type="SUPFAM" id="SSF52540">
    <property type="entry name" value="P-loop containing nucleoside triphosphate hydrolases"/>
    <property type="match status" value="1"/>
</dbReference>
<dbReference type="InterPro" id="IPR011703">
    <property type="entry name" value="ATPase_AAA-3"/>
</dbReference>
<evidence type="ECO:0000313" key="3">
    <source>
        <dbReference type="EMBL" id="MBC5771615.1"/>
    </source>
</evidence>
<dbReference type="RefSeq" id="WP_187015806.1">
    <property type="nucleotide sequence ID" value="NZ_JACOQI010000019.1"/>
</dbReference>
<dbReference type="InterPro" id="IPR050764">
    <property type="entry name" value="CbbQ/NirQ/NorQ/GpvN"/>
</dbReference>
<sequence>MNRELQTIIVEVEKAVVGKREVIEKILMALLADGHVLLDDIPGVGKTTLAVALSRTLGLTYNRIQFTPDVLPSDIVGFSIYNKDSGCFEYKSGVVSNTNLLLGDEINRTSSKTQSALLEAMEERQVTVDGTTYPLQKPFAVIATQNNVGTAGTQLLPYAQMDRFLVRLSIGYPDYEAQMSILRDRQSTDPIGSVAQVVTRDDVLRMQAEVRAVTAKDSILDYITRLAMASREHPMVEVGISPRGTLFLDRMAKAHAYLEGRDYVTGGDVQAIFHDVCAHRAILNQKSRLSGGTVTQVLNELLETVEVPDRRQA</sequence>
<accession>A0A923MJ48</accession>
<dbReference type="GO" id="GO:0005524">
    <property type="term" value="F:ATP binding"/>
    <property type="evidence" value="ECO:0007669"/>
    <property type="project" value="InterPro"/>
</dbReference>
<dbReference type="Gene3D" id="3.40.50.300">
    <property type="entry name" value="P-loop containing nucleotide triphosphate hydrolases"/>
    <property type="match status" value="1"/>
</dbReference>
<proteinExistence type="predicted"/>
<feature type="domain" description="ChlI/MoxR AAA lid" evidence="2">
    <location>
        <begin position="229"/>
        <end position="300"/>
    </location>
</feature>
<gene>
    <name evidence="3" type="ORF">H8Z83_15040</name>
</gene>
<dbReference type="Gene3D" id="1.10.8.80">
    <property type="entry name" value="Magnesium chelatase subunit I, C-Terminal domain"/>
    <property type="match status" value="1"/>
</dbReference>
<dbReference type="PIRSF" id="PIRSF002849">
    <property type="entry name" value="AAA_ATPase_chaperone_MoxR_prd"/>
    <property type="match status" value="1"/>
</dbReference>
<dbReference type="CDD" id="cd00009">
    <property type="entry name" value="AAA"/>
    <property type="match status" value="1"/>
</dbReference>
<dbReference type="Proteomes" id="UP000620327">
    <property type="component" value="Unassembled WGS sequence"/>
</dbReference>
<dbReference type="Pfam" id="PF07726">
    <property type="entry name" value="AAA_3"/>
    <property type="match status" value="1"/>
</dbReference>
<evidence type="ECO:0000313" key="4">
    <source>
        <dbReference type="Proteomes" id="UP000620327"/>
    </source>
</evidence>
<keyword evidence="4" id="KW-1185">Reference proteome</keyword>
<comment type="caution">
    <text evidence="3">The sequence shown here is derived from an EMBL/GenBank/DDBJ whole genome shotgun (WGS) entry which is preliminary data.</text>
</comment>
<protein>
    <submittedName>
        <fullName evidence="3">MoxR family ATPase</fullName>
    </submittedName>
</protein>
<evidence type="ECO:0000259" key="2">
    <source>
        <dbReference type="Pfam" id="PF17863"/>
    </source>
</evidence>